<dbReference type="EC" id="1.1.1.100" evidence="3"/>
<keyword evidence="2 3" id="KW-0560">Oxidoreductase</keyword>
<dbReference type="EMBL" id="CP053069">
    <property type="protein sequence ID" value="QJR12088.1"/>
    <property type="molecule type" value="Genomic_DNA"/>
</dbReference>
<dbReference type="GO" id="GO:0030497">
    <property type="term" value="P:fatty acid elongation"/>
    <property type="evidence" value="ECO:0007669"/>
    <property type="project" value="TreeGrafter"/>
</dbReference>
<keyword evidence="4" id="KW-1185">Reference proteome</keyword>
<dbReference type="PANTHER" id="PTHR42760:SF129">
    <property type="entry name" value="OXIDOREDUCTASE"/>
    <property type="match status" value="1"/>
</dbReference>
<organism evidence="3 4">
    <name type="scientific">Usitatibacter rugosus</name>
    <dbReference type="NCBI Taxonomy" id="2732067"/>
    <lineage>
        <taxon>Bacteria</taxon>
        <taxon>Pseudomonadati</taxon>
        <taxon>Pseudomonadota</taxon>
        <taxon>Betaproteobacteria</taxon>
        <taxon>Nitrosomonadales</taxon>
        <taxon>Usitatibacteraceae</taxon>
        <taxon>Usitatibacter</taxon>
    </lineage>
</organism>
<sequence>MNSDAKLTAVITGGSNGIGQGLCAMFLAEGHTVINLDVQPPKVAETDKYRYFKIDLVDADATQKLAERIAKDFTVDCIVNNAGTPTPGNLEGVTNAHIDTGVNLSIRTPVILAQAFVPGMKARKFGRIINISSRAILGKKARTVYSSTKAAMVGLTRSWALELGPSGITVNAIAPGPVLTELFKKNNPPEVAAKLVEHAIVGRAGTPEDIARAVLFMADRANGYVTGQVLHVCGGSSLTLNW</sequence>
<dbReference type="KEGG" id="uru:DSM104443_03171"/>
<accession>A0A6M4GYW8</accession>
<dbReference type="Pfam" id="PF13561">
    <property type="entry name" value="adh_short_C2"/>
    <property type="match status" value="1"/>
</dbReference>
<evidence type="ECO:0000313" key="3">
    <source>
        <dbReference type="EMBL" id="QJR12088.1"/>
    </source>
</evidence>
<dbReference type="RefSeq" id="WP_171093982.1">
    <property type="nucleotide sequence ID" value="NZ_CP053069.1"/>
</dbReference>
<proteinExistence type="inferred from homology"/>
<evidence type="ECO:0000256" key="1">
    <source>
        <dbReference type="ARBA" id="ARBA00006484"/>
    </source>
</evidence>
<dbReference type="CDD" id="cd05233">
    <property type="entry name" value="SDR_c"/>
    <property type="match status" value="1"/>
</dbReference>
<dbReference type="Proteomes" id="UP000501534">
    <property type="component" value="Chromosome"/>
</dbReference>
<dbReference type="PRINTS" id="PR00080">
    <property type="entry name" value="SDRFAMILY"/>
</dbReference>
<comment type="similarity">
    <text evidence="1">Belongs to the short-chain dehydrogenases/reductases (SDR) family.</text>
</comment>
<dbReference type="InterPro" id="IPR036291">
    <property type="entry name" value="NAD(P)-bd_dom_sf"/>
</dbReference>
<dbReference type="PROSITE" id="PS00061">
    <property type="entry name" value="ADH_SHORT"/>
    <property type="match status" value="1"/>
</dbReference>
<dbReference type="PRINTS" id="PR00081">
    <property type="entry name" value="GDHRDH"/>
</dbReference>
<dbReference type="PANTHER" id="PTHR42760">
    <property type="entry name" value="SHORT-CHAIN DEHYDROGENASES/REDUCTASES FAMILY MEMBER"/>
    <property type="match status" value="1"/>
</dbReference>
<dbReference type="SUPFAM" id="SSF51735">
    <property type="entry name" value="NAD(P)-binding Rossmann-fold domains"/>
    <property type="match status" value="1"/>
</dbReference>
<dbReference type="InterPro" id="IPR020904">
    <property type="entry name" value="Sc_DH/Rdtase_CS"/>
</dbReference>
<dbReference type="InterPro" id="IPR002347">
    <property type="entry name" value="SDR_fam"/>
</dbReference>
<protein>
    <submittedName>
        <fullName evidence="3">3-oxoacyl-[acyl-carrier-protein] reductase FabG</fullName>
        <ecNumber evidence="3">1.1.1.100</ecNumber>
    </submittedName>
</protein>
<dbReference type="Gene3D" id="3.40.50.720">
    <property type="entry name" value="NAD(P)-binding Rossmann-like Domain"/>
    <property type="match status" value="1"/>
</dbReference>
<dbReference type="GO" id="GO:0004316">
    <property type="term" value="F:3-oxoacyl-[acyl-carrier-protein] reductase (NADPH) activity"/>
    <property type="evidence" value="ECO:0007669"/>
    <property type="project" value="UniProtKB-EC"/>
</dbReference>
<name>A0A6M4GYW8_9PROT</name>
<evidence type="ECO:0000313" key="4">
    <source>
        <dbReference type="Proteomes" id="UP000501534"/>
    </source>
</evidence>
<dbReference type="FunFam" id="3.40.50.720:FF:000173">
    <property type="entry name" value="3-oxoacyl-[acyl-carrier protein] reductase"/>
    <property type="match status" value="1"/>
</dbReference>
<dbReference type="AlphaFoldDB" id="A0A6M4GYW8"/>
<evidence type="ECO:0000256" key="2">
    <source>
        <dbReference type="ARBA" id="ARBA00023002"/>
    </source>
</evidence>
<gene>
    <name evidence="3" type="primary">fabG_4</name>
    <name evidence="3" type="ORF">DSM104443_03171</name>
</gene>
<reference evidence="3 4" key="1">
    <citation type="submission" date="2020-04" db="EMBL/GenBank/DDBJ databases">
        <title>Usitatibacter rugosus gen. nov., sp. nov. and Usitatibacter palustris sp. nov., novel members of Usitatibacteraceae fam. nov. within the order Nitrosomonadales isolated from soil.</title>
        <authorList>
            <person name="Huber K.J."/>
            <person name="Neumann-Schaal M."/>
            <person name="Geppert A."/>
            <person name="Luckner M."/>
            <person name="Wanner G."/>
            <person name="Overmann J."/>
        </authorList>
    </citation>
    <scope>NUCLEOTIDE SEQUENCE [LARGE SCALE GENOMIC DNA]</scope>
    <source>
        <strain evidence="3 4">0125_3</strain>
    </source>
</reference>